<sequence>MLFLIFSTFALMASAVVIPGPPGPYSVALRVKAFEDAARWDPHAPQDQPEKRRIMVSVHVPLKKEARCSIETVPYVPPTTAVALGQGAATLFGLPDTIFSGMELEFCNIDTSCAGPEKNEKYPLVLFSHGRASSRLAHGVLARSLASYGHIVVTLDHTYDAAIVEFPDGIIRFAENATNSDTAYVESLLESRQKDVSFIIDQLLDPSVATPLLAGTQASINPEKIFIAGHSFGGATVASSLYVDDRILGGLNFDGQMLGPVLAEGIDKPLVLVGTPTTFDYISGWNEIWANLRGPSLILVVNGTTHMSFFDAPQLPAVKTLPAEYSDLIKQVLGTIDGDVLAKIEIELLRRTLDFVLEGKKDVLCNIESVGPGVGQLRVKNLKCS</sequence>
<name>A0A9P7R5W6_9PEZI</name>
<dbReference type="AlphaFoldDB" id="A0A9P7R5W6"/>
<evidence type="ECO:0000256" key="2">
    <source>
        <dbReference type="ARBA" id="ARBA00022801"/>
    </source>
</evidence>
<dbReference type="GO" id="GO:0003847">
    <property type="term" value="F:1-alkyl-2-acetylglycerophosphocholine esterase activity"/>
    <property type="evidence" value="ECO:0007669"/>
    <property type="project" value="UniProtKB-EC"/>
</dbReference>
<dbReference type="PANTHER" id="PTHR10272:SF14">
    <property type="entry name" value="PAF ACETYLHYDROLASE FAMILY PROTEIN"/>
    <property type="match status" value="1"/>
</dbReference>
<feature type="chain" id="PRO_5040395461" description="1-alkyl-2-acetylglycerophosphocholine esterase" evidence="5">
    <location>
        <begin position="16"/>
        <end position="385"/>
    </location>
</feature>
<dbReference type="SUPFAM" id="SSF53474">
    <property type="entry name" value="alpha/beta-Hydrolases"/>
    <property type="match status" value="1"/>
</dbReference>
<protein>
    <recommendedName>
        <fullName evidence="1">1-alkyl-2-acetylglycerophosphocholine esterase</fullName>
        <ecNumber evidence="1">3.1.1.47</ecNumber>
    </recommendedName>
</protein>
<accession>A0A9P7R5W6</accession>
<proteinExistence type="predicted"/>
<dbReference type="OrthoDB" id="2363873at2759"/>
<dbReference type="EMBL" id="JAESDN010000006">
    <property type="protein sequence ID" value="KAG7048391.1"/>
    <property type="molecule type" value="Genomic_DNA"/>
</dbReference>
<dbReference type="PANTHER" id="PTHR10272">
    <property type="entry name" value="PLATELET-ACTIVATING FACTOR ACETYLHYDROLASE"/>
    <property type="match status" value="1"/>
</dbReference>
<comment type="caution">
    <text evidence="6">The sequence shown here is derived from an EMBL/GenBank/DDBJ whole genome shotgun (WGS) entry which is preliminary data.</text>
</comment>
<dbReference type="InterPro" id="IPR029058">
    <property type="entry name" value="AB_hydrolase_fold"/>
</dbReference>
<gene>
    <name evidence="6" type="ORF">JMJ77_014029</name>
</gene>
<evidence type="ECO:0000256" key="4">
    <source>
        <dbReference type="ARBA" id="ARBA00023098"/>
    </source>
</evidence>
<evidence type="ECO:0000256" key="5">
    <source>
        <dbReference type="SAM" id="SignalP"/>
    </source>
</evidence>
<reference evidence="6" key="1">
    <citation type="submission" date="2021-05" db="EMBL/GenBank/DDBJ databases">
        <title>Comparative genomics of three Colletotrichum scovillei strains and genetic complementation revealed genes involved fungal growth and virulence on chili pepper.</title>
        <authorList>
            <person name="Hsieh D.-K."/>
            <person name="Chuang S.-C."/>
            <person name="Chen C.-Y."/>
            <person name="Chao Y.-T."/>
            <person name="Lu M.-Y.J."/>
            <person name="Lee M.-H."/>
            <person name="Shih M.-C."/>
        </authorList>
    </citation>
    <scope>NUCLEOTIDE SEQUENCE</scope>
    <source>
        <strain evidence="6">Coll-153</strain>
    </source>
</reference>
<dbReference type="EC" id="3.1.1.47" evidence="1"/>
<evidence type="ECO:0000256" key="3">
    <source>
        <dbReference type="ARBA" id="ARBA00022963"/>
    </source>
</evidence>
<dbReference type="Gene3D" id="3.40.50.1820">
    <property type="entry name" value="alpha/beta hydrolase"/>
    <property type="match status" value="1"/>
</dbReference>
<keyword evidence="3" id="KW-0442">Lipid degradation</keyword>
<evidence type="ECO:0000313" key="6">
    <source>
        <dbReference type="EMBL" id="KAG7048391.1"/>
    </source>
</evidence>
<keyword evidence="4" id="KW-0443">Lipid metabolism</keyword>
<evidence type="ECO:0000256" key="1">
    <source>
        <dbReference type="ARBA" id="ARBA00013201"/>
    </source>
</evidence>
<organism evidence="6 7">
    <name type="scientific">Colletotrichum scovillei</name>
    <dbReference type="NCBI Taxonomy" id="1209932"/>
    <lineage>
        <taxon>Eukaryota</taxon>
        <taxon>Fungi</taxon>
        <taxon>Dikarya</taxon>
        <taxon>Ascomycota</taxon>
        <taxon>Pezizomycotina</taxon>
        <taxon>Sordariomycetes</taxon>
        <taxon>Hypocreomycetidae</taxon>
        <taxon>Glomerellales</taxon>
        <taxon>Glomerellaceae</taxon>
        <taxon>Colletotrichum</taxon>
        <taxon>Colletotrichum acutatum species complex</taxon>
    </lineage>
</organism>
<keyword evidence="2" id="KW-0378">Hydrolase</keyword>
<evidence type="ECO:0000313" key="7">
    <source>
        <dbReference type="Proteomes" id="UP000699042"/>
    </source>
</evidence>
<dbReference type="Pfam" id="PF03403">
    <property type="entry name" value="PAF-AH_p_II"/>
    <property type="match status" value="1"/>
</dbReference>
<keyword evidence="5" id="KW-0732">Signal</keyword>
<dbReference type="Proteomes" id="UP000699042">
    <property type="component" value="Unassembled WGS sequence"/>
</dbReference>
<dbReference type="GO" id="GO:0016042">
    <property type="term" value="P:lipid catabolic process"/>
    <property type="evidence" value="ECO:0007669"/>
    <property type="project" value="UniProtKB-KW"/>
</dbReference>
<feature type="signal peptide" evidence="5">
    <location>
        <begin position="1"/>
        <end position="15"/>
    </location>
</feature>
<keyword evidence="7" id="KW-1185">Reference proteome</keyword>